<accession>A0A7Y0Q423</accession>
<feature type="domain" description="Resolvase/invertase-type recombinase catalytic" evidence="2">
    <location>
        <begin position="2"/>
        <end position="162"/>
    </location>
</feature>
<dbReference type="GO" id="GO:0003677">
    <property type="term" value="F:DNA binding"/>
    <property type="evidence" value="ECO:0007669"/>
    <property type="project" value="InterPro"/>
</dbReference>
<gene>
    <name evidence="4" type="ORF">HIJ39_21515</name>
</gene>
<evidence type="ECO:0000259" key="3">
    <source>
        <dbReference type="PROSITE" id="PS51737"/>
    </source>
</evidence>
<dbReference type="AlphaFoldDB" id="A0A7Y0Q423"/>
<dbReference type="GO" id="GO:0000150">
    <property type="term" value="F:DNA strand exchange activity"/>
    <property type="evidence" value="ECO:0007669"/>
    <property type="project" value="InterPro"/>
</dbReference>
<dbReference type="Proteomes" id="UP000533476">
    <property type="component" value="Unassembled WGS sequence"/>
</dbReference>
<feature type="domain" description="Recombinase" evidence="3">
    <location>
        <begin position="170"/>
        <end position="300"/>
    </location>
</feature>
<dbReference type="CDD" id="cd00338">
    <property type="entry name" value="Ser_Recombinase"/>
    <property type="match status" value="1"/>
</dbReference>
<proteinExistence type="predicted"/>
<dbReference type="SUPFAM" id="SSF53041">
    <property type="entry name" value="Resolvase-like"/>
    <property type="match status" value="1"/>
</dbReference>
<dbReference type="Gene3D" id="3.40.50.1390">
    <property type="entry name" value="Resolvase, N-terminal catalytic domain"/>
    <property type="match status" value="1"/>
</dbReference>
<dbReference type="PROSITE" id="PS51736">
    <property type="entry name" value="RECOMBINASES_3"/>
    <property type="match status" value="1"/>
</dbReference>
<dbReference type="InterPro" id="IPR006119">
    <property type="entry name" value="Resolv_N"/>
</dbReference>
<evidence type="ECO:0000313" key="5">
    <source>
        <dbReference type="Proteomes" id="UP000533476"/>
    </source>
</evidence>
<reference evidence="4 5" key="1">
    <citation type="submission" date="2020-04" db="EMBL/GenBank/DDBJ databases">
        <authorList>
            <person name="Zhang R."/>
            <person name="Schippers A."/>
        </authorList>
    </citation>
    <scope>NUCLEOTIDE SEQUENCE [LARGE SCALE GENOMIC DNA]</scope>
    <source>
        <strain evidence="4 5">DSM 109850</strain>
    </source>
</reference>
<name>A0A7Y0Q423_9FIRM</name>
<evidence type="ECO:0000256" key="1">
    <source>
        <dbReference type="SAM" id="Coils"/>
    </source>
</evidence>
<organism evidence="4 5">
    <name type="scientific">Sulfobacillus harzensis</name>
    <dbReference type="NCBI Taxonomy" id="2729629"/>
    <lineage>
        <taxon>Bacteria</taxon>
        <taxon>Bacillati</taxon>
        <taxon>Bacillota</taxon>
        <taxon>Clostridia</taxon>
        <taxon>Eubacteriales</taxon>
        <taxon>Clostridiales Family XVII. Incertae Sedis</taxon>
        <taxon>Sulfobacillus</taxon>
    </lineage>
</organism>
<comment type="caution">
    <text evidence="4">The sequence shown here is derived from an EMBL/GenBank/DDBJ whole genome shotgun (WGS) entry which is preliminary data.</text>
</comment>
<sequence>MRCAALYRVSTARQVTRDTETDETLPVQREAIRAFVRAHRDWSLVAEYSEEGVSAYRHASAERDVLQDVLSAANRREFDLLLVFKADRLSRQAFEYPVILAQLHRVGVTVMSVADVPGGKTLEVEGQFEKLIRFIEGWQAETESYNTSIRVSAAMEQMARQGRWTGGTPPYGYRLAQGTEGFPLAVDAEEAAVIRQMFQWYLHDGIGTVTIAQRLNDLGYRGRKGGQWADFRVRRVMKNPILAGRLAYGRKRRNGSGNHVLRGRDEWDQLILGPFNPSLVIIPPDQWQAAMDKMAAYGHGTNTGPRYSRADQGTLLLTGFAKCADCGGAMVATHGYYWVRRKAGDYKVPRVMYGCLTKITKGPTACPGQRTFAQKKVEDAVIPAILRTLGNIDQAAVVAEARRIAEQSLFHRRTRATQLAKHIAEAERIYAGWLARLDQFFAHPEQSLYSESVLAAKVRESEERLQSLRAQQTDWEQTQQTAAAQLADLERFLTNTANWWRQFLEAPRPRQKALLKHVLDRVVLGRDGYEIYYRLDLSQLVGAKTLAPIAWQEAATWR</sequence>
<evidence type="ECO:0000313" key="4">
    <source>
        <dbReference type="EMBL" id="NMP24888.1"/>
    </source>
</evidence>
<keyword evidence="5" id="KW-1185">Reference proteome</keyword>
<dbReference type="SMART" id="SM00857">
    <property type="entry name" value="Resolvase"/>
    <property type="match status" value="1"/>
</dbReference>
<dbReference type="InterPro" id="IPR025827">
    <property type="entry name" value="Zn_ribbon_recom_dom"/>
</dbReference>
<feature type="coiled-coil region" evidence="1">
    <location>
        <begin position="451"/>
        <end position="478"/>
    </location>
</feature>
<keyword evidence="1" id="KW-0175">Coiled coil</keyword>
<dbReference type="InterPro" id="IPR036162">
    <property type="entry name" value="Resolvase-like_N_sf"/>
</dbReference>
<evidence type="ECO:0000259" key="2">
    <source>
        <dbReference type="PROSITE" id="PS51736"/>
    </source>
</evidence>
<dbReference type="EMBL" id="JABBVZ010000170">
    <property type="protein sequence ID" value="NMP24888.1"/>
    <property type="molecule type" value="Genomic_DNA"/>
</dbReference>
<protein>
    <submittedName>
        <fullName evidence="4">Recombinase family protein</fullName>
    </submittedName>
</protein>
<dbReference type="InterPro" id="IPR011109">
    <property type="entry name" value="DNA_bind_recombinase_dom"/>
</dbReference>
<dbReference type="InterPro" id="IPR038109">
    <property type="entry name" value="DNA_bind_recomb_sf"/>
</dbReference>
<dbReference type="Pfam" id="PF00239">
    <property type="entry name" value="Resolvase"/>
    <property type="match status" value="1"/>
</dbReference>
<dbReference type="PANTHER" id="PTHR30461">
    <property type="entry name" value="DNA-INVERTASE FROM LAMBDOID PROPHAGE"/>
    <property type="match status" value="1"/>
</dbReference>
<dbReference type="Pfam" id="PF13408">
    <property type="entry name" value="Zn_ribbon_recom"/>
    <property type="match status" value="1"/>
</dbReference>
<dbReference type="Pfam" id="PF07508">
    <property type="entry name" value="Recombinase"/>
    <property type="match status" value="1"/>
</dbReference>
<dbReference type="InterPro" id="IPR050639">
    <property type="entry name" value="SSR_resolvase"/>
</dbReference>
<dbReference type="PROSITE" id="PS51737">
    <property type="entry name" value="RECOMBINASE_DNA_BIND"/>
    <property type="match status" value="1"/>
</dbReference>
<dbReference type="Gene3D" id="3.90.1750.20">
    <property type="entry name" value="Putative Large Serine Recombinase, Chain B, Domain 2"/>
    <property type="match status" value="1"/>
</dbReference>
<dbReference type="PANTHER" id="PTHR30461:SF23">
    <property type="entry name" value="DNA RECOMBINASE-RELATED"/>
    <property type="match status" value="1"/>
</dbReference>